<evidence type="ECO:0000313" key="1">
    <source>
        <dbReference type="EMBL" id="KKR40641.1"/>
    </source>
</evidence>
<dbReference type="PROSITE" id="PS51257">
    <property type="entry name" value="PROKAR_LIPOPROTEIN"/>
    <property type="match status" value="1"/>
</dbReference>
<evidence type="ECO:0000313" key="2">
    <source>
        <dbReference type="Proteomes" id="UP000034072"/>
    </source>
</evidence>
<organism evidence="1 2">
    <name type="scientific">Candidatus Yanofskybacteria bacterium GW2011_GWE2_40_11</name>
    <dbReference type="NCBI Taxonomy" id="1619033"/>
    <lineage>
        <taxon>Bacteria</taxon>
        <taxon>Candidatus Yanofskyibacteriota</taxon>
    </lineage>
</organism>
<reference evidence="1 2" key="1">
    <citation type="journal article" date="2015" name="Nature">
        <title>rRNA introns, odd ribosomes, and small enigmatic genomes across a large radiation of phyla.</title>
        <authorList>
            <person name="Brown C.T."/>
            <person name="Hug L.A."/>
            <person name="Thomas B.C."/>
            <person name="Sharon I."/>
            <person name="Castelle C.J."/>
            <person name="Singh A."/>
            <person name="Wilkins M.J."/>
            <person name="Williams K.H."/>
            <person name="Banfield J.F."/>
        </authorList>
    </citation>
    <scope>NUCLEOTIDE SEQUENCE [LARGE SCALE GENOMIC DNA]</scope>
</reference>
<dbReference type="PANTHER" id="PTHR33383">
    <property type="entry name" value="MEMBRANE PROTEIN INSERTION EFFICIENCY FACTOR-RELATED"/>
    <property type="match status" value="1"/>
</dbReference>
<sequence length="75" mass="8165">MSKAIVALINFYRKINRYWSVVPIPFAVAGCKFHPSCSEYAILAIEKDGALSGVARALKRIIRCNPLSSGGVDLP</sequence>
<dbReference type="SMART" id="SM01234">
    <property type="entry name" value="Haemolytic"/>
    <property type="match status" value="1"/>
</dbReference>
<dbReference type="AlphaFoldDB" id="A0A0G0QTJ2"/>
<dbReference type="PANTHER" id="PTHR33383:SF1">
    <property type="entry name" value="MEMBRANE PROTEIN INSERTION EFFICIENCY FACTOR-RELATED"/>
    <property type="match status" value="1"/>
</dbReference>
<proteinExistence type="predicted"/>
<accession>A0A0G0QTJ2</accession>
<dbReference type="NCBIfam" id="TIGR00278">
    <property type="entry name" value="membrane protein insertion efficiency factor YidD"/>
    <property type="match status" value="1"/>
</dbReference>
<dbReference type="EMBL" id="LBXZ01000006">
    <property type="protein sequence ID" value="KKR40641.1"/>
    <property type="molecule type" value="Genomic_DNA"/>
</dbReference>
<comment type="caution">
    <text evidence="1">The sequence shown here is derived from an EMBL/GenBank/DDBJ whole genome shotgun (WGS) entry which is preliminary data.</text>
</comment>
<dbReference type="Proteomes" id="UP000034072">
    <property type="component" value="Unassembled WGS sequence"/>
</dbReference>
<dbReference type="Pfam" id="PF01809">
    <property type="entry name" value="YidD"/>
    <property type="match status" value="1"/>
</dbReference>
<dbReference type="InterPro" id="IPR002696">
    <property type="entry name" value="Membr_insert_effic_factor_YidD"/>
</dbReference>
<evidence type="ECO:0008006" key="3">
    <source>
        <dbReference type="Google" id="ProtNLM"/>
    </source>
</evidence>
<name>A0A0G0QTJ2_9BACT</name>
<gene>
    <name evidence="1" type="ORF">UT75_C0006G0020</name>
</gene>
<protein>
    <recommendedName>
        <fullName evidence="3">Membrane protein insertion efficiency factor</fullName>
    </recommendedName>
</protein>